<organism evidence="4">
    <name type="scientific">marine metagenome</name>
    <dbReference type="NCBI Taxonomy" id="408172"/>
    <lineage>
        <taxon>unclassified sequences</taxon>
        <taxon>metagenomes</taxon>
        <taxon>ecological metagenomes</taxon>
    </lineage>
</organism>
<dbReference type="CDD" id="cd02651">
    <property type="entry name" value="nuc_hydro_IU_UC_XIUA"/>
    <property type="match status" value="1"/>
</dbReference>
<dbReference type="AlphaFoldDB" id="A0A381QTT1"/>
<gene>
    <name evidence="4" type="ORF">METZ01_LOCUS35666</name>
</gene>
<accession>A0A381QTT1</accession>
<keyword evidence="2" id="KW-0326">Glycosidase</keyword>
<dbReference type="GO" id="GO:0006152">
    <property type="term" value="P:purine nucleoside catabolic process"/>
    <property type="evidence" value="ECO:0007669"/>
    <property type="project" value="TreeGrafter"/>
</dbReference>
<dbReference type="GO" id="GO:0005829">
    <property type="term" value="C:cytosol"/>
    <property type="evidence" value="ECO:0007669"/>
    <property type="project" value="TreeGrafter"/>
</dbReference>
<name>A0A381QTT1_9ZZZZ</name>
<reference evidence="4" key="1">
    <citation type="submission" date="2018-05" db="EMBL/GenBank/DDBJ databases">
        <authorList>
            <person name="Lanie J.A."/>
            <person name="Ng W.-L."/>
            <person name="Kazmierczak K.M."/>
            <person name="Andrzejewski T.M."/>
            <person name="Davidsen T.M."/>
            <person name="Wayne K.J."/>
            <person name="Tettelin H."/>
            <person name="Glass J.I."/>
            <person name="Rusch D."/>
            <person name="Podicherti R."/>
            <person name="Tsui H.-C.T."/>
            <person name="Winkler M.E."/>
        </authorList>
    </citation>
    <scope>NUCLEOTIDE SEQUENCE</scope>
</reference>
<keyword evidence="1" id="KW-0378">Hydrolase</keyword>
<dbReference type="SUPFAM" id="SSF53590">
    <property type="entry name" value="Nucleoside hydrolase"/>
    <property type="match status" value="1"/>
</dbReference>
<sequence length="313" mass="34432">MGKKIILDCDPGQDDAINLLLAMSSPSELEILGITTVAGNVPLELTQRNARIICNIAHRNDMKIYAGCSKPMIRELVTAEKVHGSTGIDGVEIFEPQLPLRKQHAVDFLIEVLNAADNSSVTLVPTGPLTNIATAINKEPSILEKINQIVIMGGAMREGGNLSPSAEFNILVDPHAADIVFQCGKPLIVMGLDVTHQVIATKKRIDKIASLNNRISEVTVNMLNFYTRHDANKYGFDGAPLHDPCTVAWLLKPELFQGKLCNVKVETKSELTMGHTAVDFWGVTKAIPNSTWMHTVDVDGFYDLLYERLSRYE</sequence>
<evidence type="ECO:0000313" key="4">
    <source>
        <dbReference type="EMBL" id="SUZ82812.1"/>
    </source>
</evidence>
<evidence type="ECO:0000259" key="3">
    <source>
        <dbReference type="Pfam" id="PF01156"/>
    </source>
</evidence>
<dbReference type="EMBL" id="UINC01001524">
    <property type="protein sequence ID" value="SUZ82812.1"/>
    <property type="molecule type" value="Genomic_DNA"/>
</dbReference>
<dbReference type="PANTHER" id="PTHR12304">
    <property type="entry name" value="INOSINE-URIDINE PREFERRING NUCLEOSIDE HYDROLASE"/>
    <property type="match status" value="1"/>
</dbReference>
<protein>
    <recommendedName>
        <fullName evidence="3">Inosine/uridine-preferring nucleoside hydrolase domain-containing protein</fullName>
    </recommendedName>
</protein>
<dbReference type="Gene3D" id="3.90.245.10">
    <property type="entry name" value="Ribonucleoside hydrolase-like"/>
    <property type="match status" value="1"/>
</dbReference>
<dbReference type="InterPro" id="IPR023186">
    <property type="entry name" value="IUNH"/>
</dbReference>
<dbReference type="InterPro" id="IPR001910">
    <property type="entry name" value="Inosine/uridine_hydrolase_dom"/>
</dbReference>
<dbReference type="Pfam" id="PF01156">
    <property type="entry name" value="IU_nuc_hydro"/>
    <property type="match status" value="1"/>
</dbReference>
<dbReference type="InterPro" id="IPR036452">
    <property type="entry name" value="Ribo_hydro-like"/>
</dbReference>
<evidence type="ECO:0000256" key="2">
    <source>
        <dbReference type="ARBA" id="ARBA00023295"/>
    </source>
</evidence>
<proteinExistence type="predicted"/>
<dbReference type="GO" id="GO:0008477">
    <property type="term" value="F:purine nucleosidase activity"/>
    <property type="evidence" value="ECO:0007669"/>
    <property type="project" value="TreeGrafter"/>
</dbReference>
<evidence type="ECO:0000256" key="1">
    <source>
        <dbReference type="ARBA" id="ARBA00022801"/>
    </source>
</evidence>
<dbReference type="PANTHER" id="PTHR12304:SF4">
    <property type="entry name" value="URIDINE NUCLEOSIDASE"/>
    <property type="match status" value="1"/>
</dbReference>
<feature type="domain" description="Inosine/uridine-preferring nucleoside hydrolase" evidence="3">
    <location>
        <begin position="5"/>
        <end position="303"/>
    </location>
</feature>